<feature type="transmembrane region" description="Helical" evidence="7">
    <location>
        <begin position="298"/>
        <end position="326"/>
    </location>
</feature>
<feature type="transmembrane region" description="Helical" evidence="7">
    <location>
        <begin position="226"/>
        <end position="247"/>
    </location>
</feature>
<feature type="transmembrane region" description="Helical" evidence="7">
    <location>
        <begin position="346"/>
        <end position="369"/>
    </location>
</feature>
<keyword evidence="6 7" id="KW-0472">Membrane</keyword>
<evidence type="ECO:0000313" key="9">
    <source>
        <dbReference type="Proteomes" id="UP001325140"/>
    </source>
</evidence>
<feature type="transmembrane region" description="Helical" evidence="7">
    <location>
        <begin position="42"/>
        <end position="60"/>
    </location>
</feature>
<organism evidence="8 9">
    <name type="scientific">Candidatus Fokinia crypta</name>
    <dbReference type="NCBI Taxonomy" id="1920990"/>
    <lineage>
        <taxon>Bacteria</taxon>
        <taxon>Pseudomonadati</taxon>
        <taxon>Pseudomonadota</taxon>
        <taxon>Alphaproteobacteria</taxon>
        <taxon>Rickettsiales</taxon>
        <taxon>Candidatus Midichloriaceae</taxon>
        <taxon>Candidatus Fokinia</taxon>
    </lineage>
</organism>
<feature type="transmembrane region" description="Helical" evidence="7">
    <location>
        <begin position="69"/>
        <end position="91"/>
    </location>
</feature>
<reference evidence="8" key="1">
    <citation type="submission" date="2022-10" db="EMBL/GenBank/DDBJ databases">
        <title>Host association and intracellularity evolved multiple times independently in the Rickettsiales.</title>
        <authorList>
            <person name="Castelli M."/>
            <person name="Nardi T."/>
            <person name="Gammuto L."/>
            <person name="Bellinzona G."/>
            <person name="Sabaneyeva E."/>
            <person name="Potekhin A."/>
            <person name="Serra V."/>
            <person name="Petroni G."/>
            <person name="Sassera D."/>
        </authorList>
    </citation>
    <scope>NUCLEOTIDE SEQUENCE [LARGE SCALE GENOMIC DNA]</scope>
    <source>
        <strain evidence="8">US_Bl 11III1</strain>
    </source>
</reference>
<keyword evidence="3" id="KW-1003">Cell membrane</keyword>
<evidence type="ECO:0000256" key="5">
    <source>
        <dbReference type="ARBA" id="ARBA00022989"/>
    </source>
</evidence>
<dbReference type="Pfam" id="PF00375">
    <property type="entry name" value="SDF"/>
    <property type="match status" value="1"/>
</dbReference>
<dbReference type="PANTHER" id="PTHR42865:SF7">
    <property type="entry name" value="PROTON_GLUTAMATE-ASPARTATE SYMPORTER"/>
    <property type="match status" value="1"/>
</dbReference>
<evidence type="ECO:0000313" key="8">
    <source>
        <dbReference type="EMBL" id="WPX97532.1"/>
    </source>
</evidence>
<keyword evidence="2" id="KW-0813">Transport</keyword>
<dbReference type="InterPro" id="IPR036458">
    <property type="entry name" value="Na:dicarbo_symporter_sf"/>
</dbReference>
<dbReference type="EMBL" id="CP110343">
    <property type="protein sequence ID" value="WPX97532.1"/>
    <property type="molecule type" value="Genomic_DNA"/>
</dbReference>
<dbReference type="SUPFAM" id="SSF118215">
    <property type="entry name" value="Proton glutamate symport protein"/>
    <property type="match status" value="1"/>
</dbReference>
<feature type="transmembrane region" description="Helical" evidence="7">
    <location>
        <begin position="194"/>
        <end position="214"/>
    </location>
</feature>
<keyword evidence="4 7" id="KW-0812">Transmembrane</keyword>
<dbReference type="RefSeq" id="WP_323722194.1">
    <property type="nucleotide sequence ID" value="NZ_CP110343.1"/>
</dbReference>
<dbReference type="Gene3D" id="1.10.3860.10">
    <property type="entry name" value="Sodium:dicarboxylate symporter"/>
    <property type="match status" value="1"/>
</dbReference>
<evidence type="ECO:0000256" key="3">
    <source>
        <dbReference type="ARBA" id="ARBA00022475"/>
    </source>
</evidence>
<keyword evidence="5 7" id="KW-1133">Transmembrane helix</keyword>
<evidence type="ECO:0000256" key="4">
    <source>
        <dbReference type="ARBA" id="ARBA00022692"/>
    </source>
</evidence>
<evidence type="ECO:0000256" key="6">
    <source>
        <dbReference type="ARBA" id="ARBA00023136"/>
    </source>
</evidence>
<evidence type="ECO:0000256" key="1">
    <source>
        <dbReference type="ARBA" id="ARBA00004651"/>
    </source>
</evidence>
<feature type="transmembrane region" description="Helical" evidence="7">
    <location>
        <begin position="123"/>
        <end position="142"/>
    </location>
</feature>
<name>A0ABZ0UPR3_9RICK</name>
<comment type="subcellular location">
    <subcellularLocation>
        <location evidence="1">Cell membrane</location>
        <topology evidence="1">Multi-pass membrane protein</topology>
    </subcellularLocation>
</comment>
<dbReference type="Proteomes" id="UP001325140">
    <property type="component" value="Chromosome"/>
</dbReference>
<protein>
    <submittedName>
        <fullName evidence="8">Sodium:dicarboxylate symporter family protein</fullName>
    </submittedName>
</protein>
<gene>
    <name evidence="8" type="ORF">Fokcrypt_00037</name>
</gene>
<evidence type="ECO:0000256" key="2">
    <source>
        <dbReference type="ARBA" id="ARBA00022448"/>
    </source>
</evidence>
<proteinExistence type="predicted"/>
<dbReference type="PANTHER" id="PTHR42865">
    <property type="entry name" value="PROTON/GLUTAMATE-ASPARTATE SYMPORTER"/>
    <property type="match status" value="1"/>
</dbReference>
<sequence length="382" mass="42724">MNRAFQLIFFAIIVLIILDDGKYMSMHVKEILYTISVNAKEIILFILPFGIITLFAKNTAKIGMNMTKIAAIAIIGIVLSNTFGTLSAYAFKSMINKTFSVTTHADNPEKLNALYRMKLPQSIPAHLTIVLGIAIGIAVKKINNSKLLEGLETVLKYFFRFIRLMIPLYVIGGVSKLQHDGLISMLSENFQDVIVLLLVAYAIYLFMVGFICFQSLDEMYEFMGKVIPIALLGGVSMCSMITLPMLLQTLKKKYNTNEITEIAAPISINNHLIGDCITIPIISFIVGKMYGFPAIDIYSYIIFTVYFVIAKFSILAIPGGGIIVMLPILQHCFGYGERELATITALYILLDFLITFVNVLANAMFMVLLNRVVIRVNYKVLR</sequence>
<feature type="transmembrane region" description="Helical" evidence="7">
    <location>
        <begin position="154"/>
        <end position="174"/>
    </location>
</feature>
<dbReference type="InterPro" id="IPR001991">
    <property type="entry name" value="Na-dicarboxylate_symporter"/>
</dbReference>
<accession>A0ABZ0UPR3</accession>
<evidence type="ECO:0000256" key="7">
    <source>
        <dbReference type="SAM" id="Phobius"/>
    </source>
</evidence>
<keyword evidence="9" id="KW-1185">Reference proteome</keyword>